<dbReference type="Proteomes" id="UP000179786">
    <property type="component" value="Unassembled WGS sequence"/>
</dbReference>
<proteinExistence type="predicted"/>
<name>A0A1S1MXF1_9GAMM</name>
<gene>
    <name evidence="1" type="ORF">BET10_12340</name>
</gene>
<dbReference type="SUPFAM" id="SSF53850">
    <property type="entry name" value="Periplasmic binding protein-like II"/>
    <property type="match status" value="1"/>
</dbReference>
<organism evidence="1 2">
    <name type="scientific">Pseudoalteromonas amylolytica</name>
    <dbReference type="NCBI Taxonomy" id="1859457"/>
    <lineage>
        <taxon>Bacteria</taxon>
        <taxon>Pseudomonadati</taxon>
        <taxon>Pseudomonadota</taxon>
        <taxon>Gammaproteobacteria</taxon>
        <taxon>Alteromonadales</taxon>
        <taxon>Pseudoalteromonadaceae</taxon>
        <taxon>Pseudoalteromonas</taxon>
    </lineage>
</organism>
<dbReference type="PANTHER" id="PTHR38834">
    <property type="entry name" value="PERIPLASMIC SUBSTRATE BINDING PROTEIN FAMILY 3"/>
    <property type="match status" value="1"/>
</dbReference>
<protein>
    <submittedName>
        <fullName evidence="1">Uncharacterized protein</fullName>
    </submittedName>
</protein>
<accession>A0A1S1MXF1</accession>
<evidence type="ECO:0000313" key="1">
    <source>
        <dbReference type="EMBL" id="OHU91589.1"/>
    </source>
</evidence>
<dbReference type="EMBL" id="MKJU01000025">
    <property type="protein sequence ID" value="OHU91589.1"/>
    <property type="molecule type" value="Genomic_DNA"/>
</dbReference>
<dbReference type="Gene3D" id="3.40.190.10">
    <property type="entry name" value="Periplasmic binding protein-like II"/>
    <property type="match status" value="2"/>
</dbReference>
<comment type="caution">
    <text evidence="1">The sequence shown here is derived from an EMBL/GenBank/DDBJ whole genome shotgun (WGS) entry which is preliminary data.</text>
</comment>
<keyword evidence="2" id="KW-1185">Reference proteome</keyword>
<dbReference type="PANTHER" id="PTHR38834:SF3">
    <property type="entry name" value="SOLUTE-BINDING PROTEIN FAMILY 3_N-TERMINAL DOMAIN-CONTAINING PROTEIN"/>
    <property type="match status" value="1"/>
</dbReference>
<dbReference type="AlphaFoldDB" id="A0A1S1MXF1"/>
<sequence>MFTEHFPPYTIVTDGQAHSGIAYELVKNALDIAKIDSSIEVVPWARAYELTLTQPNVVLFSMAKTQQRAPLFNWLYKFTTLEYSFYSNRDTDVEINSVKDALAYSTVAIRGSYEETILQSMGFVVGINLVLVTDMDSAWQMLDKGRVKTIYASHIPNHRHTAVKISYFRHNEVVRNQELYVVASLSTPTSTVNKLKQALLLAHAQMKSD</sequence>
<evidence type="ECO:0000313" key="2">
    <source>
        <dbReference type="Proteomes" id="UP000179786"/>
    </source>
</evidence>
<reference evidence="1 2" key="1">
    <citation type="submission" date="2016-09" db="EMBL/GenBank/DDBJ databases">
        <title>Pseudoalteromonas amylolytica sp. nov., isolated from the surface seawater.</title>
        <authorList>
            <person name="Wu Y.-H."/>
            <person name="Cheng H."/>
            <person name="Jin X.-B."/>
            <person name="Wang C.-S."/>
            <person name="Xu X.-W."/>
        </authorList>
    </citation>
    <scope>NUCLEOTIDE SEQUENCE [LARGE SCALE GENOMIC DNA]</scope>
    <source>
        <strain evidence="1 2">JW1</strain>
    </source>
</reference>
<dbReference type="STRING" id="1859457.BET10_12340"/>